<feature type="region of interest" description="Disordered" evidence="1">
    <location>
        <begin position="1"/>
        <end position="62"/>
    </location>
</feature>
<feature type="region of interest" description="Disordered" evidence="1">
    <location>
        <begin position="90"/>
        <end position="109"/>
    </location>
</feature>
<protein>
    <submittedName>
        <fullName evidence="2">Uncharacterized protein</fullName>
    </submittedName>
</protein>
<feature type="compositionally biased region" description="Acidic residues" evidence="1">
    <location>
        <begin position="14"/>
        <end position="24"/>
    </location>
</feature>
<feature type="compositionally biased region" description="Basic residues" evidence="1">
    <location>
        <begin position="1"/>
        <end position="11"/>
    </location>
</feature>
<dbReference type="Proteomes" id="UP000309340">
    <property type="component" value="Unassembled WGS sequence"/>
</dbReference>
<organism evidence="2 3">
    <name type="scientific">Friedmanniomyces simplex</name>
    <dbReference type="NCBI Taxonomy" id="329884"/>
    <lineage>
        <taxon>Eukaryota</taxon>
        <taxon>Fungi</taxon>
        <taxon>Dikarya</taxon>
        <taxon>Ascomycota</taxon>
        <taxon>Pezizomycotina</taxon>
        <taxon>Dothideomycetes</taxon>
        <taxon>Dothideomycetidae</taxon>
        <taxon>Mycosphaerellales</taxon>
        <taxon>Teratosphaeriaceae</taxon>
        <taxon>Friedmanniomyces</taxon>
    </lineage>
</organism>
<comment type="caution">
    <text evidence="2">The sequence shown here is derived from an EMBL/GenBank/DDBJ whole genome shotgun (WGS) entry which is preliminary data.</text>
</comment>
<feature type="region of interest" description="Disordered" evidence="1">
    <location>
        <begin position="211"/>
        <end position="318"/>
    </location>
</feature>
<dbReference type="EMBL" id="NAJQ01000372">
    <property type="protein sequence ID" value="TKA71000.1"/>
    <property type="molecule type" value="Genomic_DNA"/>
</dbReference>
<evidence type="ECO:0000256" key="1">
    <source>
        <dbReference type="SAM" id="MobiDB-lite"/>
    </source>
</evidence>
<feature type="compositionally biased region" description="Polar residues" evidence="1">
    <location>
        <begin position="308"/>
        <end position="318"/>
    </location>
</feature>
<evidence type="ECO:0000313" key="3">
    <source>
        <dbReference type="Proteomes" id="UP000309340"/>
    </source>
</evidence>
<dbReference type="AlphaFoldDB" id="A0A4U0X3Q8"/>
<reference evidence="2 3" key="1">
    <citation type="submission" date="2017-03" db="EMBL/GenBank/DDBJ databases">
        <title>Genomes of endolithic fungi from Antarctica.</title>
        <authorList>
            <person name="Coleine C."/>
            <person name="Masonjones S."/>
            <person name="Stajich J.E."/>
        </authorList>
    </citation>
    <scope>NUCLEOTIDE SEQUENCE [LARGE SCALE GENOMIC DNA]</scope>
    <source>
        <strain evidence="2 3">CCFEE 5184</strain>
    </source>
</reference>
<evidence type="ECO:0000313" key="2">
    <source>
        <dbReference type="EMBL" id="TKA71000.1"/>
    </source>
</evidence>
<sequence length="318" mass="35216">MAGQLGKRKRSRAEDEDEDGDGEEGLAHLKRRRDGQQPTPPDSASEGHSGPPSRNLTAFKIASIPSFLDPHVHANDEDEGGIEAGLDLTAPALLAPPPPTKPPSSAYESYDKEFGERVCKRFAQIRQARERKYGVAIAAAFAPGQTPLRAREAEEMAQMKLKAQSMEDDDVGDGQSPCGDDDEECGEKACEGFAQIRQARERKYGVAIAAAFAPGQTPLRAREAEEMAQMELKGQSMEDNDIGDGHSSSATSPFKKQQKKAQKKQLQRQKEHQQQQQQQQQQKEKKKKKSTKRKTKEQKTKERKLQLSLSPTMCTVSF</sequence>
<proteinExistence type="predicted"/>
<feature type="compositionally biased region" description="Basic residues" evidence="1">
    <location>
        <begin position="256"/>
        <end position="267"/>
    </location>
</feature>
<feature type="region of interest" description="Disordered" evidence="1">
    <location>
        <begin position="156"/>
        <end position="186"/>
    </location>
</feature>
<feature type="compositionally biased region" description="Basic residues" evidence="1">
    <location>
        <begin position="284"/>
        <end position="296"/>
    </location>
</feature>
<name>A0A4U0X3Q8_9PEZI</name>
<gene>
    <name evidence="2" type="ORF">B0A55_10764</name>
</gene>
<accession>A0A4U0X3Q8</accession>
<keyword evidence="3" id="KW-1185">Reference proteome</keyword>